<dbReference type="GO" id="GO:0016787">
    <property type="term" value="F:hydrolase activity"/>
    <property type="evidence" value="ECO:0007669"/>
    <property type="project" value="UniProtKB-KW"/>
</dbReference>
<feature type="domain" description="Serine hydrolase" evidence="2">
    <location>
        <begin position="2"/>
        <end position="211"/>
    </location>
</feature>
<reference evidence="3 4" key="1">
    <citation type="submission" date="2017-12" db="EMBL/GenBank/DDBJ databases">
        <title>Comparative genomics of Botrytis spp.</title>
        <authorList>
            <person name="Valero-Jimenez C.A."/>
            <person name="Tapia P."/>
            <person name="Veloso J."/>
            <person name="Silva-Moreno E."/>
            <person name="Staats M."/>
            <person name="Valdes J.H."/>
            <person name="Van Kan J.A.L."/>
        </authorList>
    </citation>
    <scope>NUCLEOTIDE SEQUENCE [LARGE SCALE GENOMIC DNA]</scope>
    <source>
        <strain evidence="3 4">MUCL11595</strain>
    </source>
</reference>
<dbReference type="GO" id="GO:0005737">
    <property type="term" value="C:cytoplasm"/>
    <property type="evidence" value="ECO:0007669"/>
    <property type="project" value="TreeGrafter"/>
</dbReference>
<gene>
    <name evidence="3" type="ORF">BCON_0043g00150</name>
</gene>
<dbReference type="Gene3D" id="3.40.50.1820">
    <property type="entry name" value="alpha/beta hydrolase"/>
    <property type="match status" value="1"/>
</dbReference>
<sequence length="228" mass="24903">MRFLCLHGLGTNSDVLKAQTERLDLKYTEMHDTAALRYHLRNEDEHEYDFVNGSLLWPPAPGIQEVFGSHVDCYSYFDGKDPSAASILEAVTDLANYIASNGPFDAVIGFSQGAVLAATLIIGADEPLFKCAIFLCGGLPFDMAALRDNRVVECTSISVERGLVRIPVVNCWADNDRDYPGMGPPLSRLCLPENNEEVVHSAGHGVPSEGEDLERLSAAVNAILKRVH</sequence>
<dbReference type="OrthoDB" id="2094269at2759"/>
<dbReference type="PANTHER" id="PTHR48070:SF7">
    <property type="entry name" value="SERINE HYDROLASE FSH DOMAIN-CONTAINING PROTEIN-RELATED"/>
    <property type="match status" value="1"/>
</dbReference>
<dbReference type="Proteomes" id="UP000297527">
    <property type="component" value="Unassembled WGS sequence"/>
</dbReference>
<keyword evidence="1" id="KW-0378">Hydrolase</keyword>
<accession>A0A4Z1ISA8</accession>
<protein>
    <recommendedName>
        <fullName evidence="2">Serine hydrolase domain-containing protein</fullName>
    </recommendedName>
</protein>
<proteinExistence type="predicted"/>
<evidence type="ECO:0000313" key="4">
    <source>
        <dbReference type="Proteomes" id="UP000297527"/>
    </source>
</evidence>
<evidence type="ECO:0000313" key="3">
    <source>
        <dbReference type="EMBL" id="TGO59557.1"/>
    </source>
</evidence>
<dbReference type="EMBL" id="PQXN01000043">
    <property type="protein sequence ID" value="TGO59557.1"/>
    <property type="molecule type" value="Genomic_DNA"/>
</dbReference>
<dbReference type="AlphaFoldDB" id="A0A4Z1ISA8"/>
<dbReference type="InterPro" id="IPR029058">
    <property type="entry name" value="AB_hydrolase_fold"/>
</dbReference>
<evidence type="ECO:0000256" key="1">
    <source>
        <dbReference type="ARBA" id="ARBA00022801"/>
    </source>
</evidence>
<evidence type="ECO:0000259" key="2">
    <source>
        <dbReference type="Pfam" id="PF03959"/>
    </source>
</evidence>
<name>A0A4Z1ISA8_9HELO</name>
<dbReference type="InterPro" id="IPR005645">
    <property type="entry name" value="FSH-like_dom"/>
</dbReference>
<dbReference type="PANTHER" id="PTHR48070">
    <property type="entry name" value="ESTERASE OVCA2"/>
    <property type="match status" value="1"/>
</dbReference>
<dbReference type="Pfam" id="PF03959">
    <property type="entry name" value="FSH1"/>
    <property type="match status" value="1"/>
</dbReference>
<dbReference type="SUPFAM" id="SSF53474">
    <property type="entry name" value="alpha/beta-Hydrolases"/>
    <property type="match status" value="1"/>
</dbReference>
<dbReference type="InterPro" id="IPR050593">
    <property type="entry name" value="LovG"/>
</dbReference>
<dbReference type="GO" id="GO:0019748">
    <property type="term" value="P:secondary metabolic process"/>
    <property type="evidence" value="ECO:0007669"/>
    <property type="project" value="TreeGrafter"/>
</dbReference>
<comment type="caution">
    <text evidence="3">The sequence shown here is derived from an EMBL/GenBank/DDBJ whole genome shotgun (WGS) entry which is preliminary data.</text>
</comment>
<dbReference type="GO" id="GO:0005634">
    <property type="term" value="C:nucleus"/>
    <property type="evidence" value="ECO:0007669"/>
    <property type="project" value="TreeGrafter"/>
</dbReference>
<organism evidence="3 4">
    <name type="scientific">Botryotinia convoluta</name>
    <dbReference type="NCBI Taxonomy" id="54673"/>
    <lineage>
        <taxon>Eukaryota</taxon>
        <taxon>Fungi</taxon>
        <taxon>Dikarya</taxon>
        <taxon>Ascomycota</taxon>
        <taxon>Pezizomycotina</taxon>
        <taxon>Leotiomycetes</taxon>
        <taxon>Helotiales</taxon>
        <taxon>Sclerotiniaceae</taxon>
        <taxon>Botryotinia</taxon>
    </lineage>
</organism>
<keyword evidence="4" id="KW-1185">Reference proteome</keyword>